<dbReference type="GO" id="GO:0016787">
    <property type="term" value="F:hydrolase activity"/>
    <property type="evidence" value="ECO:0007669"/>
    <property type="project" value="UniProtKB-KW"/>
</dbReference>
<dbReference type="GO" id="GO:0046872">
    <property type="term" value="F:metal ion binding"/>
    <property type="evidence" value="ECO:0007669"/>
    <property type="project" value="UniProtKB-KW"/>
</dbReference>
<evidence type="ECO:0000256" key="2">
    <source>
        <dbReference type="ARBA" id="ARBA00009046"/>
    </source>
</evidence>
<dbReference type="GO" id="GO:0005524">
    <property type="term" value="F:ATP binding"/>
    <property type="evidence" value="ECO:0007669"/>
    <property type="project" value="UniProtKB-KW"/>
</dbReference>
<feature type="domain" description="Helicase ATP-binding" evidence="10">
    <location>
        <begin position="22"/>
        <end position="198"/>
    </location>
</feature>
<dbReference type="InterPro" id="IPR001650">
    <property type="entry name" value="Helicase_C-like"/>
</dbReference>
<evidence type="ECO:0000256" key="1">
    <source>
        <dbReference type="ARBA" id="ARBA00006847"/>
    </source>
</evidence>
<evidence type="ECO:0000259" key="11">
    <source>
        <dbReference type="PROSITE" id="PS51643"/>
    </source>
</evidence>
<protein>
    <submittedName>
        <fullName evidence="12">CRISPR-associated helicase Cas3</fullName>
    </submittedName>
</protein>
<dbReference type="InterPro" id="IPR027417">
    <property type="entry name" value="P-loop_NTPase"/>
</dbReference>
<keyword evidence="5" id="KW-0547">Nucleotide-binding</keyword>
<keyword evidence="4" id="KW-0479">Metal-binding</keyword>
<dbReference type="Gene3D" id="1.10.3210.30">
    <property type="match status" value="1"/>
</dbReference>
<evidence type="ECO:0000256" key="9">
    <source>
        <dbReference type="ARBA" id="ARBA00023118"/>
    </source>
</evidence>
<dbReference type="SMART" id="SM00490">
    <property type="entry name" value="HELICc"/>
    <property type="match status" value="1"/>
</dbReference>
<reference evidence="12" key="1">
    <citation type="journal article" date="2020" name="bioRxiv">
        <title>A rank-normalized archaeal taxonomy based on genome phylogeny resolves widespread incomplete and uneven classifications.</title>
        <authorList>
            <person name="Rinke C."/>
            <person name="Chuvochina M."/>
            <person name="Mussig A.J."/>
            <person name="Chaumeil P.-A."/>
            <person name="Waite D.W."/>
            <person name="Whitman W.B."/>
            <person name="Parks D.H."/>
            <person name="Hugenholtz P."/>
        </authorList>
    </citation>
    <scope>NUCLEOTIDE SEQUENCE</scope>
    <source>
        <strain evidence="12">UBA12518</strain>
    </source>
</reference>
<gene>
    <name evidence="12" type="primary">cas3</name>
    <name evidence="12" type="ORF">HA299_04140</name>
</gene>
<dbReference type="Pfam" id="PF18019">
    <property type="entry name" value="Cas3_HD"/>
    <property type="match status" value="1"/>
</dbReference>
<evidence type="ECO:0000256" key="3">
    <source>
        <dbReference type="ARBA" id="ARBA00022722"/>
    </source>
</evidence>
<evidence type="ECO:0000313" key="12">
    <source>
        <dbReference type="EMBL" id="HIH69795.1"/>
    </source>
</evidence>
<dbReference type="GO" id="GO:0140097">
    <property type="term" value="F:catalytic activity, acting on DNA"/>
    <property type="evidence" value="ECO:0007669"/>
    <property type="project" value="UniProtKB-ARBA"/>
</dbReference>
<dbReference type="PROSITE" id="PS51643">
    <property type="entry name" value="HD_CAS3"/>
    <property type="match status" value="1"/>
</dbReference>
<sequence>MITEGFRKLTAVNPYEYQKIAMENLVEGKSLIVRAHTGSGKTEIALIPFIYGVNDFLPSQLIYSLPTRTLVESIGERATKYASSKKLRTAIHHGKKATSSLFEEDIIVTTIDQTAGAYLSVPLSMPKRWGNMFVGGVASALAVFDEVHTLDPEKGLQTTAAIAMQSAKLGFPSIIMSATLPDVFIERVRERVERDGGKVEVVDVKDESEIKSRRNRKVELINRTDEELAADIVLKEVESNRKLVVVVNTVERAQKLYLELKDRTEVPVLLLHSRYLEKDRAEKEKFLEEIFGKSSRGECIFISTQVVEVGMDISSPKILSEAAPVDALIQRAGRCARWGGNGELHVFGLSEGSGNPYAPYSKELVESTITEVNSRGKSFVLDWQTEVELVNQVLSSHFEFFMDSTFFYQRLGELARAVYEGSKAKVEQNVREVFSCDVTLHENPESLEAEKILALPKIRVDARVLSGKIEKLAEMGIKVYKLEENPVIGDYEEKYTPSLVRSNEDVTPFELYVLSGAYYSPDVGLVFDKPVPGAVNSFEPDKQKFEDVKSHTEYKLERETWVEHAKNTLWMLEYYLIPRYRYVIKNFANYFGYGYNELVNLIRCITALHDLGKLNVYWQKKVGWGERVPLAHSDETNVKGLPPHATVSARALQPYLESLFDDEDVFKAFYLTIAHHHAPWAREYKGYSLIPHFDKFIDEVWSVPKEFIKAHDSANRLDFTYLDVVDENEAYRLYGLLSKLVRISDRLATGGVSYESIFSA</sequence>
<keyword evidence="7" id="KW-0347">Helicase</keyword>
<evidence type="ECO:0000256" key="6">
    <source>
        <dbReference type="ARBA" id="ARBA00022801"/>
    </source>
</evidence>
<dbReference type="Proteomes" id="UP000600363">
    <property type="component" value="Unassembled WGS sequence"/>
</dbReference>
<dbReference type="PANTHER" id="PTHR47959:SF16">
    <property type="entry name" value="CRISPR-ASSOCIATED NUCLEASE_HELICASE CAS3-RELATED"/>
    <property type="match status" value="1"/>
</dbReference>
<evidence type="ECO:0000256" key="8">
    <source>
        <dbReference type="ARBA" id="ARBA00022840"/>
    </source>
</evidence>
<dbReference type="GO" id="GO:0003676">
    <property type="term" value="F:nucleic acid binding"/>
    <property type="evidence" value="ECO:0007669"/>
    <property type="project" value="InterPro"/>
</dbReference>
<feature type="domain" description="HD Cas3-type" evidence="11">
    <location>
        <begin position="554"/>
        <end position="747"/>
    </location>
</feature>
<comment type="similarity">
    <text evidence="1">In the N-terminal section; belongs to the CRISPR-associated nuclease Cas3-HD family.</text>
</comment>
<dbReference type="CDD" id="cd09641">
    <property type="entry name" value="Cas3''_I"/>
    <property type="match status" value="1"/>
</dbReference>
<dbReference type="Pfam" id="PF00270">
    <property type="entry name" value="DEAD"/>
    <property type="match status" value="1"/>
</dbReference>
<name>A0A832RW29_9EURY</name>
<evidence type="ECO:0000256" key="7">
    <source>
        <dbReference type="ARBA" id="ARBA00022806"/>
    </source>
</evidence>
<dbReference type="InterPro" id="IPR006483">
    <property type="entry name" value="CRISPR-assoc_Cas3_HD"/>
</dbReference>
<dbReference type="SMART" id="SM00487">
    <property type="entry name" value="DEXDc"/>
    <property type="match status" value="1"/>
</dbReference>
<dbReference type="GO" id="GO:0003724">
    <property type="term" value="F:RNA helicase activity"/>
    <property type="evidence" value="ECO:0007669"/>
    <property type="project" value="TreeGrafter"/>
</dbReference>
<dbReference type="RefSeq" id="WP_276624388.1">
    <property type="nucleotide sequence ID" value="NZ_DUIH01000012.1"/>
</dbReference>
<dbReference type="InterPro" id="IPR054712">
    <property type="entry name" value="Cas3-like_dom"/>
</dbReference>
<dbReference type="GO" id="GO:0051607">
    <property type="term" value="P:defense response to virus"/>
    <property type="evidence" value="ECO:0007669"/>
    <property type="project" value="UniProtKB-KW"/>
</dbReference>
<accession>A0A832RW29</accession>
<dbReference type="PANTHER" id="PTHR47959">
    <property type="entry name" value="ATP-DEPENDENT RNA HELICASE RHLE-RELATED"/>
    <property type="match status" value="1"/>
</dbReference>
<keyword evidence="6" id="KW-0378">Hydrolase</keyword>
<dbReference type="PROSITE" id="PS51192">
    <property type="entry name" value="HELICASE_ATP_BIND_1"/>
    <property type="match status" value="1"/>
</dbReference>
<evidence type="ECO:0000313" key="13">
    <source>
        <dbReference type="Proteomes" id="UP000600363"/>
    </source>
</evidence>
<dbReference type="GO" id="GO:0004518">
    <property type="term" value="F:nuclease activity"/>
    <property type="evidence" value="ECO:0007669"/>
    <property type="project" value="UniProtKB-KW"/>
</dbReference>
<dbReference type="GO" id="GO:0005829">
    <property type="term" value="C:cytosol"/>
    <property type="evidence" value="ECO:0007669"/>
    <property type="project" value="TreeGrafter"/>
</dbReference>
<keyword evidence="3" id="KW-0540">Nuclease</keyword>
<proteinExistence type="inferred from homology"/>
<dbReference type="InterPro" id="IPR050079">
    <property type="entry name" value="DEAD_box_RNA_helicase"/>
</dbReference>
<dbReference type="Gene3D" id="3.40.50.300">
    <property type="entry name" value="P-loop containing nucleotide triphosphate hydrolases"/>
    <property type="match status" value="2"/>
</dbReference>
<evidence type="ECO:0000256" key="4">
    <source>
        <dbReference type="ARBA" id="ARBA00022723"/>
    </source>
</evidence>
<dbReference type="EMBL" id="DUIH01000012">
    <property type="protein sequence ID" value="HIH69795.1"/>
    <property type="molecule type" value="Genomic_DNA"/>
</dbReference>
<dbReference type="SUPFAM" id="SSF52540">
    <property type="entry name" value="P-loop containing nucleoside triphosphate hydrolases"/>
    <property type="match status" value="1"/>
</dbReference>
<dbReference type="InterPro" id="IPR014001">
    <property type="entry name" value="Helicase_ATP-bd"/>
</dbReference>
<keyword evidence="9" id="KW-0051">Antiviral defense</keyword>
<comment type="similarity">
    <text evidence="2">In the central section; belongs to the CRISPR-associated helicase Cas3 family.</text>
</comment>
<dbReference type="NCBIfam" id="TIGR01587">
    <property type="entry name" value="cas3_core"/>
    <property type="match status" value="1"/>
</dbReference>
<organism evidence="12 13">
    <name type="scientific">Methermicoccus shengliensis</name>
    <dbReference type="NCBI Taxonomy" id="660064"/>
    <lineage>
        <taxon>Archaea</taxon>
        <taxon>Methanobacteriati</taxon>
        <taxon>Methanobacteriota</taxon>
        <taxon>Stenosarchaea group</taxon>
        <taxon>Methanomicrobia</taxon>
        <taxon>Methanosarcinales</taxon>
        <taxon>Methermicoccaceae</taxon>
        <taxon>Methermicoccus</taxon>
    </lineage>
</organism>
<dbReference type="InterPro" id="IPR011545">
    <property type="entry name" value="DEAD/DEAH_box_helicase_dom"/>
</dbReference>
<dbReference type="NCBIfam" id="TIGR01596">
    <property type="entry name" value="cas3_HD"/>
    <property type="match status" value="1"/>
</dbReference>
<evidence type="ECO:0000259" key="10">
    <source>
        <dbReference type="PROSITE" id="PS51192"/>
    </source>
</evidence>
<dbReference type="InterPro" id="IPR006474">
    <property type="entry name" value="Helicase_Cas3_CRISPR-ass_core"/>
</dbReference>
<dbReference type="AlphaFoldDB" id="A0A832RW29"/>
<dbReference type="Pfam" id="PF22590">
    <property type="entry name" value="Cas3-like_C_2"/>
    <property type="match status" value="1"/>
</dbReference>
<keyword evidence="8" id="KW-0067">ATP-binding</keyword>
<dbReference type="InterPro" id="IPR038257">
    <property type="entry name" value="CRISPR-assoc_Cas3_HD_sf"/>
</dbReference>
<comment type="caution">
    <text evidence="12">The sequence shown here is derived from an EMBL/GenBank/DDBJ whole genome shotgun (WGS) entry which is preliminary data.</text>
</comment>
<evidence type="ECO:0000256" key="5">
    <source>
        <dbReference type="ARBA" id="ARBA00022741"/>
    </source>
</evidence>